<reference evidence="3" key="1">
    <citation type="submission" date="2022-11" db="UniProtKB">
        <authorList>
            <consortium name="WormBaseParasite"/>
        </authorList>
    </citation>
    <scope>IDENTIFICATION</scope>
</reference>
<evidence type="ECO:0000256" key="1">
    <source>
        <dbReference type="SAM" id="SignalP"/>
    </source>
</evidence>
<sequence length="282" mass="31511">MAIILSTLFISLALANTIVECNAKLIVYPQTSFNKDGPIAATNKLPPKAALVRKLDEAKKGFSDAAKMADQLQNMLMATNPLSGGIHSKSGRPNHLRSDSENPFIDYWAADWKKCLCSGASETIQIGIKSSYSLGLSTIHHMCNQLTDKAPLTKDECRTFNTQVFTSTMNITAELTSRDVLCELVVGQCDQPSVPMKKDRPFSCTFCMTLHRKAHIMTENFSKLLTSFSLMCTRITNEPDEKKYCDEYVKTMAKHFSDILTDHFADARADYHCHKMFKCTGK</sequence>
<proteinExistence type="predicted"/>
<keyword evidence="1" id="KW-0732">Signal</keyword>
<protein>
    <submittedName>
        <fullName evidence="3">Uncharacterized protein</fullName>
    </submittedName>
</protein>
<evidence type="ECO:0000313" key="2">
    <source>
        <dbReference type="Proteomes" id="UP000887572"/>
    </source>
</evidence>
<keyword evidence="2" id="KW-1185">Reference proteome</keyword>
<organism evidence="2 3">
    <name type="scientific">Globodera rostochiensis</name>
    <name type="common">Golden nematode worm</name>
    <name type="synonym">Heterodera rostochiensis</name>
    <dbReference type="NCBI Taxonomy" id="31243"/>
    <lineage>
        <taxon>Eukaryota</taxon>
        <taxon>Metazoa</taxon>
        <taxon>Ecdysozoa</taxon>
        <taxon>Nematoda</taxon>
        <taxon>Chromadorea</taxon>
        <taxon>Rhabditida</taxon>
        <taxon>Tylenchina</taxon>
        <taxon>Tylenchomorpha</taxon>
        <taxon>Tylenchoidea</taxon>
        <taxon>Heteroderidae</taxon>
        <taxon>Heteroderinae</taxon>
        <taxon>Globodera</taxon>
    </lineage>
</organism>
<feature type="chain" id="PRO_5037203375" evidence="1">
    <location>
        <begin position="16"/>
        <end position="282"/>
    </location>
</feature>
<dbReference type="WBParaSite" id="Gr19_v10_g14647.t2">
    <property type="protein sequence ID" value="Gr19_v10_g14647.t2"/>
    <property type="gene ID" value="Gr19_v10_g14647"/>
</dbReference>
<accession>A0A914HA14</accession>
<dbReference type="AlphaFoldDB" id="A0A914HA14"/>
<name>A0A914HA14_GLORO</name>
<feature type="signal peptide" evidence="1">
    <location>
        <begin position="1"/>
        <end position="15"/>
    </location>
</feature>
<evidence type="ECO:0000313" key="3">
    <source>
        <dbReference type="WBParaSite" id="Gr19_v10_g14647.t2"/>
    </source>
</evidence>
<dbReference type="Proteomes" id="UP000887572">
    <property type="component" value="Unplaced"/>
</dbReference>